<comment type="caution">
    <text evidence="6">The sequence shown here is derived from an EMBL/GenBank/DDBJ whole genome shotgun (WGS) entry which is preliminary data.</text>
</comment>
<dbReference type="InterPro" id="IPR001123">
    <property type="entry name" value="LeuE-type"/>
</dbReference>
<dbReference type="GO" id="GO:0005886">
    <property type="term" value="C:plasma membrane"/>
    <property type="evidence" value="ECO:0007669"/>
    <property type="project" value="UniProtKB-SubCell"/>
</dbReference>
<keyword evidence="5" id="KW-0472">Membrane</keyword>
<dbReference type="Pfam" id="PF01810">
    <property type="entry name" value="LysE"/>
    <property type="match status" value="1"/>
</dbReference>
<protein>
    <submittedName>
        <fullName evidence="6">Threonine transporter</fullName>
    </submittedName>
</protein>
<accession>A0A5C4YC89</accession>
<name>A0A5C4YC89_CAMJU</name>
<gene>
    <name evidence="6" type="ORF">FH034_10100</name>
</gene>
<keyword evidence="4" id="KW-1133">Transmembrane helix</keyword>
<dbReference type="PANTHER" id="PTHR30086:SF19">
    <property type="entry name" value="THREONINE EFFLUX PROTEIN"/>
    <property type="match status" value="1"/>
</dbReference>
<evidence type="ECO:0000256" key="5">
    <source>
        <dbReference type="ARBA" id="ARBA00023136"/>
    </source>
</evidence>
<keyword evidence="3" id="KW-0812">Transmembrane</keyword>
<dbReference type="GO" id="GO:0015171">
    <property type="term" value="F:amino acid transmembrane transporter activity"/>
    <property type="evidence" value="ECO:0007669"/>
    <property type="project" value="TreeGrafter"/>
</dbReference>
<dbReference type="AlphaFoldDB" id="A0A5C4YC89"/>
<evidence type="ECO:0000256" key="3">
    <source>
        <dbReference type="ARBA" id="ARBA00022692"/>
    </source>
</evidence>
<evidence type="ECO:0000256" key="2">
    <source>
        <dbReference type="ARBA" id="ARBA00022475"/>
    </source>
</evidence>
<evidence type="ECO:0000256" key="4">
    <source>
        <dbReference type="ARBA" id="ARBA00022989"/>
    </source>
</evidence>
<evidence type="ECO:0000313" key="7">
    <source>
        <dbReference type="Proteomes" id="UP000312397"/>
    </source>
</evidence>
<proteinExistence type="predicted"/>
<comment type="subcellular location">
    <subcellularLocation>
        <location evidence="1">Cell membrane</location>
        <topology evidence="1">Multi-pass membrane protein</topology>
    </subcellularLocation>
</comment>
<organism evidence="6 7">
    <name type="scientific">Campylobacter jejuni</name>
    <dbReference type="NCBI Taxonomy" id="197"/>
    <lineage>
        <taxon>Bacteria</taxon>
        <taxon>Pseudomonadati</taxon>
        <taxon>Campylobacterota</taxon>
        <taxon>Epsilonproteobacteria</taxon>
        <taxon>Campylobacterales</taxon>
        <taxon>Campylobacteraceae</taxon>
        <taxon>Campylobacter</taxon>
    </lineage>
</organism>
<dbReference type="EMBL" id="VEVS01000072">
    <property type="protein sequence ID" value="TNO40426.1"/>
    <property type="molecule type" value="Genomic_DNA"/>
</dbReference>
<dbReference type="Proteomes" id="UP000312397">
    <property type="component" value="Unassembled WGS sequence"/>
</dbReference>
<keyword evidence="2" id="KW-1003">Cell membrane</keyword>
<dbReference type="PANTHER" id="PTHR30086">
    <property type="entry name" value="ARGININE EXPORTER PROTEIN ARGO"/>
    <property type="match status" value="1"/>
</dbReference>
<evidence type="ECO:0000313" key="6">
    <source>
        <dbReference type="EMBL" id="TNO40426.1"/>
    </source>
</evidence>
<sequence>MMTFLFIFGIHLSALLTPGPDFFLVSAYALKFSFKEALKAAFGVSLAILLWIIFSLTGLKILFDTFPFIQLVLSTLGAMYLFYLAYLFLKNISNEIHFTNSVKISQPFLGGFLTNITNAKAIFYFGSIFSSLNFTGDNFEIFLLVIILGLESLIYFIFIVFLFSNLKIKMLYLSHYKKIDLFCAFIFISFACFTLTTIYF</sequence>
<evidence type="ECO:0000256" key="1">
    <source>
        <dbReference type="ARBA" id="ARBA00004651"/>
    </source>
</evidence>
<reference evidence="6 7" key="1">
    <citation type="submission" date="2019-06" db="EMBL/GenBank/DDBJ databases">
        <title>Epidemiology of MDR Campylobacter spp.</title>
        <authorList>
            <person name="Addetia A."/>
            <person name="Greninger A."/>
            <person name="Fang F."/>
        </authorList>
    </citation>
    <scope>NUCLEOTIDE SEQUENCE [LARGE SCALE GENOMIC DNA]</scope>
    <source>
        <strain evidence="6 7">HMC314</strain>
    </source>
</reference>